<dbReference type="VEuPathDB" id="CryptoDB:Vbra_21739"/>
<evidence type="ECO:0000313" key="3">
    <source>
        <dbReference type="Proteomes" id="UP000041254"/>
    </source>
</evidence>
<gene>
    <name evidence="2" type="ORF">Vbra_21739</name>
</gene>
<dbReference type="InParanoid" id="A0A0G4FX74"/>
<evidence type="ECO:0000256" key="1">
    <source>
        <dbReference type="SAM" id="MobiDB-lite"/>
    </source>
</evidence>
<dbReference type="Proteomes" id="UP000041254">
    <property type="component" value="Unassembled WGS sequence"/>
</dbReference>
<dbReference type="AlphaFoldDB" id="A0A0G4FX74"/>
<accession>A0A0G4FX74</accession>
<keyword evidence="3" id="KW-1185">Reference proteome</keyword>
<dbReference type="EMBL" id="CDMY01000516">
    <property type="protein sequence ID" value="CEM19584.1"/>
    <property type="molecule type" value="Genomic_DNA"/>
</dbReference>
<proteinExistence type="predicted"/>
<protein>
    <submittedName>
        <fullName evidence="2">Uncharacterized protein</fullName>
    </submittedName>
</protein>
<name>A0A0G4FX74_VITBC</name>
<feature type="region of interest" description="Disordered" evidence="1">
    <location>
        <begin position="93"/>
        <end position="139"/>
    </location>
</feature>
<organism evidence="2 3">
    <name type="scientific">Vitrella brassicaformis (strain CCMP3155)</name>
    <dbReference type="NCBI Taxonomy" id="1169540"/>
    <lineage>
        <taxon>Eukaryota</taxon>
        <taxon>Sar</taxon>
        <taxon>Alveolata</taxon>
        <taxon>Colpodellida</taxon>
        <taxon>Vitrellaceae</taxon>
        <taxon>Vitrella</taxon>
    </lineage>
</organism>
<sequence length="161" mass="18220">MIFVGAFGASLSADMRLAKRPAKGQTEPIIDHLHEIGPLDPTYGLAQRPRLTYPFPVEEQHRQPPPPTQPPARQICNYTFRVIRPNRYEEEAPAGVFDDYDAFSTRVAPSPPMDEGDEASEEEEEEESEEEEGIIEEPAEDMYVDLEMEACEEFFLSLGCK</sequence>
<evidence type="ECO:0000313" key="2">
    <source>
        <dbReference type="EMBL" id="CEM19584.1"/>
    </source>
</evidence>
<reference evidence="2 3" key="1">
    <citation type="submission" date="2014-11" db="EMBL/GenBank/DDBJ databases">
        <authorList>
            <person name="Zhu J."/>
            <person name="Qi W."/>
            <person name="Song R."/>
        </authorList>
    </citation>
    <scope>NUCLEOTIDE SEQUENCE [LARGE SCALE GENOMIC DNA]</scope>
</reference>
<feature type="compositionally biased region" description="Acidic residues" evidence="1">
    <location>
        <begin position="114"/>
        <end position="139"/>
    </location>
</feature>